<dbReference type="Proteomes" id="UP000249056">
    <property type="component" value="Unassembled WGS sequence"/>
</dbReference>
<gene>
    <name evidence="2" type="ORF">DID88_010290</name>
</gene>
<organism evidence="2 3">
    <name type="scientific">Monilinia fructigena</name>
    <dbReference type="NCBI Taxonomy" id="38457"/>
    <lineage>
        <taxon>Eukaryota</taxon>
        <taxon>Fungi</taxon>
        <taxon>Dikarya</taxon>
        <taxon>Ascomycota</taxon>
        <taxon>Pezizomycotina</taxon>
        <taxon>Leotiomycetes</taxon>
        <taxon>Helotiales</taxon>
        <taxon>Sclerotiniaceae</taxon>
        <taxon>Monilinia</taxon>
    </lineage>
</organism>
<keyword evidence="3" id="KW-1185">Reference proteome</keyword>
<evidence type="ECO:0008006" key="4">
    <source>
        <dbReference type="Google" id="ProtNLM"/>
    </source>
</evidence>
<protein>
    <recommendedName>
        <fullName evidence="4">Peptidase S8/S53 domain-containing protein</fullName>
    </recommendedName>
</protein>
<dbReference type="AlphaFoldDB" id="A0A395IM30"/>
<name>A0A395IM30_9HELO</name>
<feature type="compositionally biased region" description="Basic and acidic residues" evidence="1">
    <location>
        <begin position="8"/>
        <end position="49"/>
    </location>
</feature>
<dbReference type="EMBL" id="QKRW01000033">
    <property type="protein sequence ID" value="RAL61211.1"/>
    <property type="molecule type" value="Genomic_DNA"/>
</dbReference>
<evidence type="ECO:0000313" key="2">
    <source>
        <dbReference type="EMBL" id="RAL61211.1"/>
    </source>
</evidence>
<proteinExistence type="predicted"/>
<accession>A0A395IM30</accession>
<feature type="compositionally biased region" description="Basic and acidic residues" evidence="1">
    <location>
        <begin position="200"/>
        <end position="217"/>
    </location>
</feature>
<reference evidence="2 3" key="1">
    <citation type="submission" date="2018-06" db="EMBL/GenBank/DDBJ databases">
        <title>Genome Sequence of the Brown Rot Fungal Pathogen Monilinia fructigena.</title>
        <authorList>
            <person name="Landi L."/>
            <person name="De Miccolis Angelini R.M."/>
            <person name="Pollastro S."/>
            <person name="Abate D."/>
            <person name="Faretra F."/>
            <person name="Romanazzi G."/>
        </authorList>
    </citation>
    <scope>NUCLEOTIDE SEQUENCE [LARGE SCALE GENOMIC DNA]</scope>
    <source>
        <strain evidence="2 3">Mfrg269</strain>
    </source>
</reference>
<feature type="compositionally biased region" description="Acidic residues" evidence="1">
    <location>
        <begin position="157"/>
        <end position="177"/>
    </location>
</feature>
<sequence length="667" mass="75837">MNGTLGIEGEKSNERFKKDDQTKVPSDKSNKSNKSKKGENGRNGYNREKVHLGKILSDVLEEFPETCVSGGWGEQDSINQGQKLEDFRKLLKTKLKDAKNEPRDRNLLRGKDNLFHVMVKEYWQKKNILMGDENNREDRPLHDAVKQFPVLVRDERVGDDDGGQTMGPDEETEEEDYKQDHNYQQNYADVYDLQNYDKEHDENHREETLYAESNRDSEYDEEGQFQSLLDQMLKELGEESVRPRPHPRIQAANHNTENHLGTGEVKNGQLKDERILALAASVRLLVKACPDALTTKNESEKTPYQEREHTLPNDSTVEEFTKAYAEKKDSDGGTQEAREAQRHIEFDLAGLPTTVIKAEYLKQLEIHLKFERVLKYVALPVLSVESQPAKRDGSMPQTELHRNGRSDLVAIFEWLWQRGVREIIKVMVIVIDNGNPPHASGAIVDALYGFEIEEWNWKKIDLCSDVISESSLAVREVSLYSSGKNAVLMGWASEGLGNREKFPHLEKINLYVQEGLGDNEGWKWNNRSFVDIIIKHGRKGPNGKDIEFAVIADNNIVNFSSELSTTKKIEEAHLRIKSVRDFSTFLMNSSMKFDRGKKVPPVKVAIIDDGIDATMYDFQSKIAGGVTFCPWPHSADLVNSYFVPREISTLTGNGRRITPSSAAKAVE</sequence>
<evidence type="ECO:0000256" key="1">
    <source>
        <dbReference type="SAM" id="MobiDB-lite"/>
    </source>
</evidence>
<comment type="caution">
    <text evidence="2">The sequence shown here is derived from an EMBL/GenBank/DDBJ whole genome shotgun (WGS) entry which is preliminary data.</text>
</comment>
<feature type="region of interest" description="Disordered" evidence="1">
    <location>
        <begin position="1"/>
        <end position="49"/>
    </location>
</feature>
<feature type="region of interest" description="Disordered" evidence="1">
    <location>
        <begin position="200"/>
        <end position="219"/>
    </location>
</feature>
<evidence type="ECO:0000313" key="3">
    <source>
        <dbReference type="Proteomes" id="UP000249056"/>
    </source>
</evidence>
<feature type="region of interest" description="Disordered" evidence="1">
    <location>
        <begin position="154"/>
        <end position="178"/>
    </location>
</feature>
<dbReference type="OrthoDB" id="5386278at2759"/>